<evidence type="ECO:0000313" key="7">
    <source>
        <dbReference type="EMBL" id="GFS23198.1"/>
    </source>
</evidence>
<evidence type="ECO:0000259" key="6">
    <source>
        <dbReference type="PROSITE" id="PS50089"/>
    </source>
</evidence>
<feature type="compositionally biased region" description="Polar residues" evidence="4">
    <location>
        <begin position="346"/>
        <end position="361"/>
    </location>
</feature>
<evidence type="ECO:0000256" key="3">
    <source>
        <dbReference type="PROSITE-ProRule" id="PRU00175"/>
    </source>
</evidence>
<evidence type="ECO:0000313" key="8">
    <source>
        <dbReference type="Proteomes" id="UP000762676"/>
    </source>
</evidence>
<organism evidence="7 8">
    <name type="scientific">Elysia marginata</name>
    <dbReference type="NCBI Taxonomy" id="1093978"/>
    <lineage>
        <taxon>Eukaryota</taxon>
        <taxon>Metazoa</taxon>
        <taxon>Spiralia</taxon>
        <taxon>Lophotrochozoa</taxon>
        <taxon>Mollusca</taxon>
        <taxon>Gastropoda</taxon>
        <taxon>Heterobranchia</taxon>
        <taxon>Euthyneura</taxon>
        <taxon>Panpulmonata</taxon>
        <taxon>Sacoglossa</taxon>
        <taxon>Placobranchoidea</taxon>
        <taxon>Plakobranchidae</taxon>
        <taxon>Elysia</taxon>
    </lineage>
</organism>
<dbReference type="AlphaFoldDB" id="A0AAV4JNC7"/>
<feature type="transmembrane region" description="Helical" evidence="5">
    <location>
        <begin position="46"/>
        <end position="66"/>
    </location>
</feature>
<feature type="compositionally biased region" description="Polar residues" evidence="4">
    <location>
        <begin position="381"/>
        <end position="396"/>
    </location>
</feature>
<dbReference type="PANTHER" id="PTHR22696">
    <property type="entry name" value="E3 UBIQUITIN-PROTEIN LIGASE RNF26"/>
    <property type="match status" value="1"/>
</dbReference>
<dbReference type="SUPFAM" id="SSF57850">
    <property type="entry name" value="RING/U-box"/>
    <property type="match status" value="1"/>
</dbReference>
<sequence>MLDSICAAIAAVTYGIQTLANAGKFVFNFNYHFVTTVGHYLARCMALIAHYAGLVKSVLVTVWSNVSYFVNEIYLFLGSVSSMLLKLASIAYEFGSSTYLTGYSAGVAVSGCVGNGYVLIKSAVVDMCSLFAAGASHSVSFVVASVSAVVFLVASLGAACVNFVNGLWYGLGFALSSVASFPTFLTQSADKAWNRLVESVAGVLMGTTKETYLGIIMLCLIYLTLSNFMRFVSCQSLPLFSRRIRRRRQRVPPGANPLQFDRGFESDFDDLYGSDVESRDRQQPPWLNDLNNREIDQVDNNSSSDASDNDDISDNEDAADNANDSDEYTVESDNDEDDDDDDSSDAGSVNSRNSRTYSTGSSEHDIEVQLPPLDQHYSLRSRSSTPARQTGNSAALNSPEDFTWEMERERDKRKCVVCQDEIKSVLVLPCRHLCMCVMCADQIVRSRIPGRRTCPLCRTKITKVMNIYV</sequence>
<proteinExistence type="predicted"/>
<feature type="transmembrane region" description="Helical" evidence="5">
    <location>
        <begin position="141"/>
        <end position="164"/>
    </location>
</feature>
<feature type="region of interest" description="Disordered" evidence="4">
    <location>
        <begin position="271"/>
        <end position="369"/>
    </location>
</feature>
<name>A0AAV4JNC7_9GAST</name>
<evidence type="ECO:0000256" key="2">
    <source>
        <dbReference type="ARBA" id="ARBA00022833"/>
    </source>
</evidence>
<evidence type="ECO:0000256" key="5">
    <source>
        <dbReference type="SAM" id="Phobius"/>
    </source>
</evidence>
<feature type="transmembrane region" description="Helical" evidence="5">
    <location>
        <begin position="98"/>
        <end position="120"/>
    </location>
</feature>
<protein>
    <submittedName>
        <fullName evidence="7">RING finger protein 26</fullName>
    </submittedName>
</protein>
<dbReference type="Gene3D" id="3.30.40.10">
    <property type="entry name" value="Zinc/RING finger domain, C3HC4 (zinc finger)"/>
    <property type="match status" value="1"/>
</dbReference>
<feature type="transmembrane region" description="Helical" evidence="5">
    <location>
        <begin position="212"/>
        <end position="240"/>
    </location>
</feature>
<dbReference type="PROSITE" id="PS50089">
    <property type="entry name" value="ZF_RING_2"/>
    <property type="match status" value="1"/>
</dbReference>
<keyword evidence="8" id="KW-1185">Reference proteome</keyword>
<dbReference type="InterPro" id="IPR001841">
    <property type="entry name" value="Znf_RING"/>
</dbReference>
<dbReference type="SMART" id="SM00184">
    <property type="entry name" value="RING"/>
    <property type="match status" value="1"/>
</dbReference>
<comment type="caution">
    <text evidence="7">The sequence shown here is derived from an EMBL/GenBank/DDBJ whole genome shotgun (WGS) entry which is preliminary data.</text>
</comment>
<keyword evidence="5" id="KW-0472">Membrane</keyword>
<dbReference type="Pfam" id="PF13920">
    <property type="entry name" value="zf-C3HC4_3"/>
    <property type="match status" value="1"/>
</dbReference>
<feature type="transmembrane region" description="Helical" evidence="5">
    <location>
        <begin position="73"/>
        <end position="92"/>
    </location>
</feature>
<feature type="region of interest" description="Disordered" evidence="4">
    <location>
        <begin position="381"/>
        <end position="402"/>
    </location>
</feature>
<evidence type="ECO:0000256" key="1">
    <source>
        <dbReference type="ARBA" id="ARBA00022771"/>
    </source>
</evidence>
<keyword evidence="2" id="KW-0862">Zinc</keyword>
<dbReference type="GO" id="GO:0008270">
    <property type="term" value="F:zinc ion binding"/>
    <property type="evidence" value="ECO:0007669"/>
    <property type="project" value="UniProtKB-KW"/>
</dbReference>
<dbReference type="InterPro" id="IPR013083">
    <property type="entry name" value="Znf_RING/FYVE/PHD"/>
</dbReference>
<dbReference type="PANTHER" id="PTHR22696:SF1">
    <property type="entry name" value="E3 UBIQUITIN-PROTEIN LIGASE RNF26"/>
    <property type="match status" value="1"/>
</dbReference>
<dbReference type="Proteomes" id="UP000762676">
    <property type="component" value="Unassembled WGS sequence"/>
</dbReference>
<dbReference type="GO" id="GO:0061630">
    <property type="term" value="F:ubiquitin protein ligase activity"/>
    <property type="evidence" value="ECO:0007669"/>
    <property type="project" value="TreeGrafter"/>
</dbReference>
<keyword evidence="1 3" id="KW-0479">Metal-binding</keyword>
<keyword evidence="5" id="KW-0812">Transmembrane</keyword>
<dbReference type="GO" id="GO:0016567">
    <property type="term" value="P:protein ubiquitination"/>
    <property type="evidence" value="ECO:0007669"/>
    <property type="project" value="TreeGrafter"/>
</dbReference>
<keyword evidence="1 3" id="KW-0863">Zinc-finger</keyword>
<accession>A0AAV4JNC7</accession>
<feature type="compositionally biased region" description="Acidic residues" evidence="4">
    <location>
        <begin position="307"/>
        <end position="344"/>
    </location>
</feature>
<gene>
    <name evidence="7" type="ORF">ElyMa_001634000</name>
</gene>
<evidence type="ECO:0000256" key="4">
    <source>
        <dbReference type="SAM" id="MobiDB-lite"/>
    </source>
</evidence>
<feature type="domain" description="RING-type" evidence="6">
    <location>
        <begin position="415"/>
        <end position="458"/>
    </location>
</feature>
<dbReference type="EMBL" id="BMAT01003302">
    <property type="protein sequence ID" value="GFS23198.1"/>
    <property type="molecule type" value="Genomic_DNA"/>
</dbReference>
<keyword evidence="5" id="KW-1133">Transmembrane helix</keyword>
<reference evidence="7 8" key="1">
    <citation type="journal article" date="2021" name="Elife">
        <title>Chloroplast acquisition without the gene transfer in kleptoplastic sea slugs, Plakobranchus ocellatus.</title>
        <authorList>
            <person name="Maeda T."/>
            <person name="Takahashi S."/>
            <person name="Yoshida T."/>
            <person name="Shimamura S."/>
            <person name="Takaki Y."/>
            <person name="Nagai Y."/>
            <person name="Toyoda A."/>
            <person name="Suzuki Y."/>
            <person name="Arimoto A."/>
            <person name="Ishii H."/>
            <person name="Satoh N."/>
            <person name="Nishiyama T."/>
            <person name="Hasebe M."/>
            <person name="Maruyama T."/>
            <person name="Minagawa J."/>
            <person name="Obokata J."/>
            <person name="Shigenobu S."/>
        </authorList>
    </citation>
    <scope>NUCLEOTIDE SEQUENCE [LARGE SCALE GENOMIC DNA]</scope>
</reference>
<dbReference type="GO" id="GO:0006511">
    <property type="term" value="P:ubiquitin-dependent protein catabolic process"/>
    <property type="evidence" value="ECO:0007669"/>
    <property type="project" value="TreeGrafter"/>
</dbReference>